<keyword evidence="4 8" id="KW-0378">Hydrolase</keyword>
<dbReference type="Gene3D" id="3.20.20.80">
    <property type="entry name" value="Glycosidases"/>
    <property type="match status" value="2"/>
</dbReference>
<dbReference type="Pfam" id="PF00232">
    <property type="entry name" value="Glyco_hydro_1"/>
    <property type="match status" value="2"/>
</dbReference>
<sequence>MYRWLFLALLPLLWSTVELKRSQDKGGNLGTQMNKHQFPPGFLWGCSTAAFQVEGAWNEDGKGENIWDHLVHTQPDLVKDRQNADVACDSYHKYKEDVALIRDIGFQVYRFSLSWSRILPTGDTDRINEKGVQYYRNLINEVLSKNIQPMVTLNHYDLPQPLQEFGGWANPVVADYFESFADVAFKTFGDKVPYWITINEPLDVMGGYGYKSGAPYLNLSGLGGDYLVAHNLLRAHAKAYRLYEKKYKSLQKGKVSITLDSCNYYPHNATSKEDQEAAERVFQFTLGLFAHPIYSEAGDYPPIVRQIVDQNSAKEGRARSRLPRFTEEEIKALKGSFDFFALNHYTSILIANNNHTSNAPPSTINDRAATFSQDPNWPSSNSPWLKVVPDGFRALLNWIKKEYNNPPVFITENGFSDDGRLDDEGRIDYYAKYLTAMQKALVNDKCNIIGYTAWSILDNFEWLDGYTFHSKSFHNKMNKDQFPKDFLWGCATASYQVEGAWNEDGKGENIWDRLVHTNPAAVVDKQNGDVACDSYHKYKEDVAIIKDLGFQVYRFSLSWSRILPTGDIDKINEKGVQYYRNLIDELLLNNIQPMVTLYHWDLPQPLQDFGGWTNAIIADYFETYADFAYKTFGDKVKLWITIKETLEAMQGYDFKTYAPYLSMTGVGGEYLAAHNLLRSHAKAYRLYEKKYKPSQKGKVALTLNTHFNYPLDPSSKEDQEAAERYIQFKFGLFAHPIYSQAGDYPPIVRQIVDQNSAKEGRARSRLPRFTEEEIKALKGSFDFFALNHYTSILIANNNQSSNAPPSIINDRAATYSQDPNWPSSNSPWLKVVPDGFRALLNWIKKEYNNPPVFITENGFSDDGRLDDEGRIDYYAKYLTAMQKALVNDKCNIIGYTAWSLLDNFEWLCGYT</sequence>
<dbReference type="InterPro" id="IPR017853">
    <property type="entry name" value="GH"/>
</dbReference>
<dbReference type="PANTHER" id="PTHR10353:SF36">
    <property type="entry name" value="LP05116P"/>
    <property type="match status" value="1"/>
</dbReference>
<name>A0A3Q0J5H8_DIACI</name>
<evidence type="ECO:0000256" key="9">
    <source>
        <dbReference type="SAM" id="SignalP"/>
    </source>
</evidence>
<dbReference type="PRINTS" id="PR00131">
    <property type="entry name" value="GLHYDRLASE1"/>
</dbReference>
<keyword evidence="6 8" id="KW-0326">Glycosidase</keyword>
<reference evidence="11" key="1">
    <citation type="submission" date="2025-08" db="UniProtKB">
        <authorList>
            <consortium name="RefSeq"/>
        </authorList>
    </citation>
    <scope>IDENTIFICATION</scope>
</reference>
<dbReference type="GeneID" id="103515077"/>
<dbReference type="SUPFAM" id="SSF51445">
    <property type="entry name" value="(Trans)glycosidases"/>
    <property type="match status" value="2"/>
</dbReference>
<dbReference type="PROSITE" id="PS00653">
    <property type="entry name" value="GLYCOSYL_HYDROL_F1_2"/>
    <property type="match status" value="2"/>
</dbReference>
<dbReference type="STRING" id="121845.A0A3Q0J5H8"/>
<comment type="similarity">
    <text evidence="1">Belongs to the glycosyl hydrolase 1 family.</text>
</comment>
<dbReference type="KEGG" id="dci:103515077"/>
<protein>
    <recommendedName>
        <fullName evidence="3">beta-glucosidase</fullName>
        <ecNumber evidence="3">3.2.1.21</ecNumber>
    </recommendedName>
</protein>
<feature type="signal peptide" evidence="9">
    <location>
        <begin position="1"/>
        <end position="19"/>
    </location>
</feature>
<evidence type="ECO:0000256" key="3">
    <source>
        <dbReference type="ARBA" id="ARBA00012744"/>
    </source>
</evidence>
<evidence type="ECO:0000256" key="2">
    <source>
        <dbReference type="ARBA" id="ARBA00011738"/>
    </source>
</evidence>
<evidence type="ECO:0000313" key="10">
    <source>
        <dbReference type="Proteomes" id="UP000079169"/>
    </source>
</evidence>
<dbReference type="PaxDb" id="121845-A0A3Q0J5H8"/>
<dbReference type="PANTHER" id="PTHR10353">
    <property type="entry name" value="GLYCOSYL HYDROLASE"/>
    <property type="match status" value="1"/>
</dbReference>
<evidence type="ECO:0000256" key="4">
    <source>
        <dbReference type="ARBA" id="ARBA00022801"/>
    </source>
</evidence>
<dbReference type="FunFam" id="3.20.20.80:FF:000013">
    <property type="entry name" value="lactase-phlorizin hydrolase"/>
    <property type="match status" value="2"/>
</dbReference>
<evidence type="ECO:0000256" key="1">
    <source>
        <dbReference type="ARBA" id="ARBA00010838"/>
    </source>
</evidence>
<evidence type="ECO:0000313" key="11">
    <source>
        <dbReference type="RefSeq" id="XP_026683681.1"/>
    </source>
</evidence>
<evidence type="ECO:0000256" key="6">
    <source>
        <dbReference type="ARBA" id="ARBA00023295"/>
    </source>
</evidence>
<keyword evidence="5" id="KW-0325">Glycoprotein</keyword>
<feature type="active site" description="Nucleophile" evidence="7">
    <location>
        <position position="856"/>
    </location>
</feature>
<dbReference type="Proteomes" id="UP000079169">
    <property type="component" value="Unplaced"/>
</dbReference>
<dbReference type="RefSeq" id="XP_026683681.1">
    <property type="nucleotide sequence ID" value="XM_026827880.1"/>
</dbReference>
<keyword evidence="10" id="KW-1185">Reference proteome</keyword>
<proteinExistence type="inferred from homology"/>
<feature type="chain" id="PRO_5017922694" description="beta-glucosidase" evidence="9">
    <location>
        <begin position="20"/>
        <end position="911"/>
    </location>
</feature>
<dbReference type="InterPro" id="IPR018120">
    <property type="entry name" value="Glyco_hydro_1_AS"/>
</dbReference>
<feature type="active site" description="Nucleophile" evidence="7">
    <location>
        <position position="412"/>
    </location>
</feature>
<dbReference type="InterPro" id="IPR033132">
    <property type="entry name" value="GH_1_N_CS"/>
</dbReference>
<accession>A0A3Q0J5H8</accession>
<evidence type="ECO:0000256" key="5">
    <source>
        <dbReference type="ARBA" id="ARBA00023180"/>
    </source>
</evidence>
<gene>
    <name evidence="11" type="primary">LOC103515077</name>
</gene>
<comment type="subunit">
    <text evidence="2">Homodimer.</text>
</comment>
<dbReference type="InterPro" id="IPR001360">
    <property type="entry name" value="Glyco_hydro_1"/>
</dbReference>
<dbReference type="EC" id="3.2.1.21" evidence="3"/>
<dbReference type="PROSITE" id="PS00572">
    <property type="entry name" value="GLYCOSYL_HYDROL_F1_1"/>
    <property type="match status" value="2"/>
</dbReference>
<dbReference type="GO" id="GO:0008422">
    <property type="term" value="F:beta-glucosidase activity"/>
    <property type="evidence" value="ECO:0007669"/>
    <property type="project" value="TreeGrafter"/>
</dbReference>
<evidence type="ECO:0000256" key="7">
    <source>
        <dbReference type="PROSITE-ProRule" id="PRU10055"/>
    </source>
</evidence>
<evidence type="ECO:0000256" key="8">
    <source>
        <dbReference type="RuleBase" id="RU004468"/>
    </source>
</evidence>
<dbReference type="GO" id="GO:0005975">
    <property type="term" value="P:carbohydrate metabolic process"/>
    <property type="evidence" value="ECO:0007669"/>
    <property type="project" value="InterPro"/>
</dbReference>
<keyword evidence="9" id="KW-0732">Signal</keyword>
<dbReference type="AlphaFoldDB" id="A0A3Q0J5H8"/>
<organism evidence="10 11">
    <name type="scientific">Diaphorina citri</name>
    <name type="common">Asian citrus psyllid</name>
    <dbReference type="NCBI Taxonomy" id="121845"/>
    <lineage>
        <taxon>Eukaryota</taxon>
        <taxon>Metazoa</taxon>
        <taxon>Ecdysozoa</taxon>
        <taxon>Arthropoda</taxon>
        <taxon>Hexapoda</taxon>
        <taxon>Insecta</taxon>
        <taxon>Pterygota</taxon>
        <taxon>Neoptera</taxon>
        <taxon>Paraneoptera</taxon>
        <taxon>Hemiptera</taxon>
        <taxon>Sternorrhyncha</taxon>
        <taxon>Psylloidea</taxon>
        <taxon>Psyllidae</taxon>
        <taxon>Diaphorininae</taxon>
        <taxon>Diaphorina</taxon>
    </lineage>
</organism>